<dbReference type="PANTHER" id="PTHR33745">
    <property type="entry name" value="RSBT ANTAGONIST PROTEIN RSBS-RELATED"/>
    <property type="match status" value="1"/>
</dbReference>
<accession>A0ABS3MW05</accession>
<dbReference type="PROSITE" id="PS50801">
    <property type="entry name" value="STAS"/>
    <property type="match status" value="1"/>
</dbReference>
<dbReference type="InterPro" id="IPR002645">
    <property type="entry name" value="STAS_dom"/>
</dbReference>
<dbReference type="EMBL" id="JAGDEL010000001">
    <property type="protein sequence ID" value="MBO1510196.1"/>
    <property type="molecule type" value="Genomic_DNA"/>
</dbReference>
<evidence type="ECO:0000256" key="1">
    <source>
        <dbReference type="ARBA" id="ARBA00022553"/>
    </source>
</evidence>
<evidence type="ECO:0000313" key="4">
    <source>
        <dbReference type="Proteomes" id="UP000663981"/>
    </source>
</evidence>
<evidence type="ECO:0000313" key="3">
    <source>
        <dbReference type="EMBL" id="MBO1510196.1"/>
    </source>
</evidence>
<proteinExistence type="predicted"/>
<dbReference type="CDD" id="cd07041">
    <property type="entry name" value="STAS_RsbR_RsbS_like"/>
    <property type="match status" value="1"/>
</dbReference>
<gene>
    <name evidence="3" type="ORF">I7822_00610</name>
</gene>
<dbReference type="SUPFAM" id="SSF52091">
    <property type="entry name" value="SpoIIaa-like"/>
    <property type="match status" value="1"/>
</dbReference>
<name>A0ABS3MW05_9BACI</name>
<sequence>MKEELNYIGQKIINNRKILANSVAELQKNLYDSSQNYLIRYQDTDNNRASHLIELLGKSLIDKQQLSNEIVAWAKTEAGYLVDTISLTKALRSLAFYRTVIWDVFTEELEQQQFAALTMLDVSKIIDPLLDEISAVFGEVFQDHSNKLMKIAYTALEELSVPVVPINKNVAVVPLIGEIDTHRSQLILEVTMEESSKLKLEYLILDVTGVPVIDTMVADNLFKVIYALKLLGVETIITGIRPEIAQTIVSIGVNFKGVTTFADLPTALSSIDLKVVHQN</sequence>
<keyword evidence="1" id="KW-0597">Phosphoprotein</keyword>
<keyword evidence="4" id="KW-1185">Reference proteome</keyword>
<protein>
    <submittedName>
        <fullName evidence="3">STAS domain-containing protein</fullName>
    </submittedName>
</protein>
<dbReference type="Proteomes" id="UP000663981">
    <property type="component" value="Unassembled WGS sequence"/>
</dbReference>
<organism evidence="3 4">
    <name type="scientific">Metabacillus bambusae</name>
    <dbReference type="NCBI Taxonomy" id="2795218"/>
    <lineage>
        <taxon>Bacteria</taxon>
        <taxon>Bacillati</taxon>
        <taxon>Bacillota</taxon>
        <taxon>Bacilli</taxon>
        <taxon>Bacillales</taxon>
        <taxon>Bacillaceae</taxon>
        <taxon>Metabacillus</taxon>
    </lineage>
</organism>
<comment type="caution">
    <text evidence="3">The sequence shown here is derived from an EMBL/GenBank/DDBJ whole genome shotgun (WGS) entry which is preliminary data.</text>
</comment>
<dbReference type="PANTHER" id="PTHR33745:SF3">
    <property type="entry name" value="RSBT CO-ANTAGONIST PROTEIN RSBRC"/>
    <property type="match status" value="1"/>
</dbReference>
<feature type="domain" description="STAS" evidence="2">
    <location>
        <begin position="160"/>
        <end position="271"/>
    </location>
</feature>
<dbReference type="Pfam" id="PF01740">
    <property type="entry name" value="STAS"/>
    <property type="match status" value="1"/>
</dbReference>
<reference evidence="3 4" key="1">
    <citation type="submission" date="2021-03" db="EMBL/GenBank/DDBJ databases">
        <title>Whole genome sequence of Metabacillus bambusae BG109.</title>
        <authorList>
            <person name="Jeong J.W."/>
        </authorList>
    </citation>
    <scope>NUCLEOTIDE SEQUENCE [LARGE SCALE GENOMIC DNA]</scope>
    <source>
        <strain evidence="3 4">BG109</strain>
    </source>
</reference>
<dbReference type="InterPro" id="IPR051932">
    <property type="entry name" value="Bact_StressResp_Reg"/>
</dbReference>
<evidence type="ECO:0000259" key="2">
    <source>
        <dbReference type="PROSITE" id="PS50801"/>
    </source>
</evidence>
<dbReference type="InterPro" id="IPR036513">
    <property type="entry name" value="STAS_dom_sf"/>
</dbReference>
<dbReference type="RefSeq" id="WP_207974871.1">
    <property type="nucleotide sequence ID" value="NZ_JAGDEL010000001.1"/>
</dbReference>
<dbReference type="Gene3D" id="3.30.750.24">
    <property type="entry name" value="STAS domain"/>
    <property type="match status" value="1"/>
</dbReference>